<feature type="transmembrane region" description="Helical" evidence="6">
    <location>
        <begin position="69"/>
        <end position="89"/>
    </location>
</feature>
<evidence type="ECO:0000256" key="2">
    <source>
        <dbReference type="ARBA" id="ARBA00022448"/>
    </source>
</evidence>
<evidence type="ECO:0000256" key="3">
    <source>
        <dbReference type="ARBA" id="ARBA00022692"/>
    </source>
</evidence>
<dbReference type="InterPro" id="IPR036259">
    <property type="entry name" value="MFS_trans_sf"/>
</dbReference>
<organism evidence="8 9">
    <name type="scientific">Candidatus Acidiferrum panamense</name>
    <dbReference type="NCBI Taxonomy" id="2741543"/>
    <lineage>
        <taxon>Bacteria</taxon>
        <taxon>Pseudomonadati</taxon>
        <taxon>Acidobacteriota</taxon>
        <taxon>Terriglobia</taxon>
        <taxon>Candidatus Acidiferrales</taxon>
        <taxon>Candidatus Acidiferrum</taxon>
    </lineage>
</organism>
<comment type="caution">
    <text evidence="8">The sequence shown here is derived from an EMBL/GenBank/DDBJ whole genome shotgun (WGS) entry which is preliminary data.</text>
</comment>
<reference evidence="8" key="1">
    <citation type="submission" date="2020-06" db="EMBL/GenBank/DDBJ databases">
        <title>Legume-microbial interactions unlock mineral nutrients during tropical forest succession.</title>
        <authorList>
            <person name="Epihov D.Z."/>
        </authorList>
    </citation>
    <scope>NUCLEOTIDE SEQUENCE [LARGE SCALE GENOMIC DNA]</scope>
    <source>
        <strain evidence="8">Pan2503</strain>
    </source>
</reference>
<feature type="transmembrane region" description="Helical" evidence="6">
    <location>
        <begin position="189"/>
        <end position="211"/>
    </location>
</feature>
<dbReference type="CDD" id="cd17319">
    <property type="entry name" value="MFS_ExuT_GudP_like"/>
    <property type="match status" value="1"/>
</dbReference>
<feature type="transmembrane region" description="Helical" evidence="6">
    <location>
        <begin position="322"/>
        <end position="341"/>
    </location>
</feature>
<gene>
    <name evidence="8" type="ORF">HRJ53_16365</name>
</gene>
<proteinExistence type="predicted"/>
<dbReference type="PANTHER" id="PTHR43791:SF36">
    <property type="entry name" value="TRANSPORTER, PUTATIVE (AFU_ORTHOLOGUE AFUA_6G08340)-RELATED"/>
    <property type="match status" value="1"/>
</dbReference>
<evidence type="ECO:0000256" key="1">
    <source>
        <dbReference type="ARBA" id="ARBA00004141"/>
    </source>
</evidence>
<sequence>MASTEHTEAIAGGSLEKPFEHKTIRKLQFRLIPYLFLLYVVAMIDRVNISFAQLTMNRDLGLGSQQYGIAAGIFFIGYFLFEVPSNLILHKVGARIWIARILLSWGLVASLTGLVESIHQLYAARVLLGFAEAGYYPGIVLYLTYWFRQREQARVLSLFLTGFAVNSIVGAPVSGFILTHVHWLGLGSWRWLFILEGLPAIALGFLTYLVLPDRPSEAGFLTAEEKRWLQKELAQEEEGKSGRRSAMAGMTSFRVWHLAAIYFTMMIGSYTLSFYAPKLVESLSSEYSYSLVGSLVMIPYLAAFAGMIFVGHSSDRRMERRYHAAICLLVGGIGFLSLTALHSP</sequence>
<name>A0A7V8NSA7_9BACT</name>
<dbReference type="EMBL" id="JACDQQ010001570">
    <property type="protein sequence ID" value="MBA0086555.1"/>
    <property type="molecule type" value="Genomic_DNA"/>
</dbReference>
<evidence type="ECO:0000256" key="6">
    <source>
        <dbReference type="SAM" id="Phobius"/>
    </source>
</evidence>
<accession>A0A7V8NSA7</accession>
<feature type="transmembrane region" description="Helical" evidence="6">
    <location>
        <begin position="96"/>
        <end position="115"/>
    </location>
</feature>
<dbReference type="GO" id="GO:0022857">
    <property type="term" value="F:transmembrane transporter activity"/>
    <property type="evidence" value="ECO:0007669"/>
    <property type="project" value="InterPro"/>
</dbReference>
<evidence type="ECO:0000259" key="7">
    <source>
        <dbReference type="PROSITE" id="PS50850"/>
    </source>
</evidence>
<keyword evidence="5 6" id="KW-0472">Membrane</keyword>
<dbReference type="SUPFAM" id="SSF103473">
    <property type="entry name" value="MFS general substrate transporter"/>
    <property type="match status" value="1"/>
</dbReference>
<dbReference type="InterPro" id="IPR011701">
    <property type="entry name" value="MFS"/>
</dbReference>
<keyword evidence="9" id="KW-1185">Reference proteome</keyword>
<evidence type="ECO:0000313" key="8">
    <source>
        <dbReference type="EMBL" id="MBA0086555.1"/>
    </source>
</evidence>
<dbReference type="PROSITE" id="PS50850">
    <property type="entry name" value="MFS"/>
    <property type="match status" value="1"/>
</dbReference>
<keyword evidence="2" id="KW-0813">Transport</keyword>
<evidence type="ECO:0000256" key="5">
    <source>
        <dbReference type="ARBA" id="ARBA00023136"/>
    </source>
</evidence>
<keyword evidence="3 6" id="KW-0812">Transmembrane</keyword>
<dbReference type="InterPro" id="IPR020846">
    <property type="entry name" value="MFS_dom"/>
</dbReference>
<feature type="transmembrane region" description="Helical" evidence="6">
    <location>
        <begin position="31"/>
        <end position="49"/>
    </location>
</feature>
<dbReference type="FunFam" id="1.20.1250.20:FF:000018">
    <property type="entry name" value="MFS transporter permease"/>
    <property type="match status" value="1"/>
</dbReference>
<feature type="transmembrane region" description="Helical" evidence="6">
    <location>
        <begin position="155"/>
        <end position="177"/>
    </location>
</feature>
<dbReference type="Proteomes" id="UP000567293">
    <property type="component" value="Unassembled WGS sequence"/>
</dbReference>
<feature type="transmembrane region" description="Helical" evidence="6">
    <location>
        <begin position="253"/>
        <end position="275"/>
    </location>
</feature>
<feature type="non-terminal residue" evidence="8">
    <location>
        <position position="344"/>
    </location>
</feature>
<dbReference type="AlphaFoldDB" id="A0A7V8NSA7"/>
<dbReference type="Gene3D" id="1.20.1250.20">
    <property type="entry name" value="MFS general substrate transporter like domains"/>
    <property type="match status" value="2"/>
</dbReference>
<comment type="subcellular location">
    <subcellularLocation>
        <location evidence="1">Membrane</location>
        <topology evidence="1">Multi-pass membrane protein</topology>
    </subcellularLocation>
</comment>
<feature type="domain" description="Major facilitator superfamily (MFS) profile" evidence="7">
    <location>
        <begin position="31"/>
        <end position="344"/>
    </location>
</feature>
<evidence type="ECO:0000313" key="9">
    <source>
        <dbReference type="Proteomes" id="UP000567293"/>
    </source>
</evidence>
<evidence type="ECO:0000256" key="4">
    <source>
        <dbReference type="ARBA" id="ARBA00022989"/>
    </source>
</evidence>
<feature type="transmembrane region" description="Helical" evidence="6">
    <location>
        <begin position="287"/>
        <end position="310"/>
    </location>
</feature>
<feature type="transmembrane region" description="Helical" evidence="6">
    <location>
        <begin position="121"/>
        <end position="143"/>
    </location>
</feature>
<dbReference type="Pfam" id="PF07690">
    <property type="entry name" value="MFS_1"/>
    <property type="match status" value="1"/>
</dbReference>
<protein>
    <submittedName>
        <fullName evidence="8">MFS transporter</fullName>
    </submittedName>
</protein>
<dbReference type="GO" id="GO:0016020">
    <property type="term" value="C:membrane"/>
    <property type="evidence" value="ECO:0007669"/>
    <property type="project" value="UniProtKB-SubCell"/>
</dbReference>
<keyword evidence="4 6" id="KW-1133">Transmembrane helix</keyword>
<dbReference type="PANTHER" id="PTHR43791">
    <property type="entry name" value="PERMEASE-RELATED"/>
    <property type="match status" value="1"/>
</dbReference>